<dbReference type="InterPro" id="IPR016047">
    <property type="entry name" value="M23ase_b-sheet_dom"/>
</dbReference>
<dbReference type="InterPro" id="IPR050570">
    <property type="entry name" value="Cell_wall_metabolism_enzyme"/>
</dbReference>
<gene>
    <name evidence="2" type="ORF">J2X11_002363</name>
</gene>
<sequence length="515" mass="54569">MAKPVPPGTPVSFAYKRLYRTGKPHKGVDFGCIQGTKVTAAISGTVWYAGVGGGWGPAYGAHVIIQGSVHGKIRYVQVAHLSRLDVKTGQVVKIGKQLGLSGGVPGLWGAGNSTGAHVHFQVNRSSFWSDHVDPWPAIGAESGDRMDPAAYFMGATGAHVTWLGERLVAHGFGAHYSKGPGPIFGKTDKANVTDFQKAQGWSGKNADGFPGSQTLVRLAGEPQPAEPAKPAAPVAAKTAKAGKGTMILRPLWYNIPGPDKLKRDSERAIAGAALVKTGAPSVFGMNELIGPGKNSTTNTGSAFAKKIDSALGSDYSMVVPTTAFNENYLFFEKKTTRLVEKLPDKILAARVGGKAVPGRHLTLAVFEDIASGTKFVFGNTHLVNGKQWGAGRSAQAAIAMTELERVAALHDNCPILVGGDMNRSDDLRAFINAGLVNMRKVAKTKSDSTKFSTHTNIRKDSARKSAEWIIDHGYCSKGMVVNAYDVALGYDATGTFPPVRPSDHVPILFSVTLPD</sequence>
<evidence type="ECO:0000313" key="2">
    <source>
        <dbReference type="EMBL" id="MDR7087524.1"/>
    </source>
</evidence>
<dbReference type="Gene3D" id="2.70.70.10">
    <property type="entry name" value="Glucose Permease (Domain IIA)"/>
    <property type="match status" value="1"/>
</dbReference>
<dbReference type="InterPro" id="IPR047763">
    <property type="entry name" value="PG_bind_dom_phiBT1-type"/>
</dbReference>
<protein>
    <submittedName>
        <fullName evidence="2">Murein DD-endopeptidase MepM/ murein hydrolase activator NlpD</fullName>
    </submittedName>
</protein>
<dbReference type="PANTHER" id="PTHR21666">
    <property type="entry name" value="PEPTIDASE-RELATED"/>
    <property type="match status" value="1"/>
</dbReference>
<dbReference type="CDD" id="cd12797">
    <property type="entry name" value="M23_peptidase"/>
    <property type="match status" value="1"/>
</dbReference>
<dbReference type="GO" id="GO:0016787">
    <property type="term" value="F:hydrolase activity"/>
    <property type="evidence" value="ECO:0007669"/>
    <property type="project" value="UniProtKB-KW"/>
</dbReference>
<dbReference type="NCBIfam" id="NF038080">
    <property type="entry name" value="PG_bind_siph"/>
    <property type="match status" value="1"/>
</dbReference>
<dbReference type="Gene3D" id="1.10.101.10">
    <property type="entry name" value="PGBD-like superfamily/PGBD"/>
    <property type="match status" value="1"/>
</dbReference>
<comment type="caution">
    <text evidence="2">The sequence shown here is derived from an EMBL/GenBank/DDBJ whole genome shotgun (WGS) entry which is preliminary data.</text>
</comment>
<feature type="domain" description="M23ase beta-sheet core" evidence="1">
    <location>
        <begin position="24"/>
        <end position="125"/>
    </location>
</feature>
<dbReference type="PANTHER" id="PTHR21666:SF270">
    <property type="entry name" value="MUREIN HYDROLASE ACTIVATOR ENVC"/>
    <property type="match status" value="1"/>
</dbReference>
<dbReference type="InterPro" id="IPR036365">
    <property type="entry name" value="PGBD-like_sf"/>
</dbReference>
<dbReference type="InterPro" id="IPR011055">
    <property type="entry name" value="Dup_hybrid_motif"/>
</dbReference>
<evidence type="ECO:0000313" key="3">
    <source>
        <dbReference type="Proteomes" id="UP001257739"/>
    </source>
</evidence>
<reference evidence="2 3" key="1">
    <citation type="submission" date="2023-07" db="EMBL/GenBank/DDBJ databases">
        <title>Sorghum-associated microbial communities from plants grown in Nebraska, USA.</title>
        <authorList>
            <person name="Schachtman D."/>
        </authorList>
    </citation>
    <scope>NUCLEOTIDE SEQUENCE [LARGE SCALE GENOMIC DNA]</scope>
    <source>
        <strain evidence="2 3">BE248</strain>
    </source>
</reference>
<dbReference type="SUPFAM" id="SSF51261">
    <property type="entry name" value="Duplicated hybrid motif"/>
    <property type="match status" value="1"/>
</dbReference>
<dbReference type="SUPFAM" id="SSF56219">
    <property type="entry name" value="DNase I-like"/>
    <property type="match status" value="1"/>
</dbReference>
<dbReference type="Proteomes" id="UP001257739">
    <property type="component" value="Unassembled WGS sequence"/>
</dbReference>
<dbReference type="Gene3D" id="3.60.10.10">
    <property type="entry name" value="Endonuclease/exonuclease/phosphatase"/>
    <property type="match status" value="1"/>
</dbReference>
<dbReference type="InterPro" id="IPR036366">
    <property type="entry name" value="PGBDSf"/>
</dbReference>
<dbReference type="SUPFAM" id="SSF47090">
    <property type="entry name" value="PGBD-like"/>
    <property type="match status" value="1"/>
</dbReference>
<organism evidence="2 3">
    <name type="scientific">Aeromicrobium panaciterrae</name>
    <dbReference type="NCBI Taxonomy" id="363861"/>
    <lineage>
        <taxon>Bacteria</taxon>
        <taxon>Bacillati</taxon>
        <taxon>Actinomycetota</taxon>
        <taxon>Actinomycetes</taxon>
        <taxon>Propionibacteriales</taxon>
        <taxon>Nocardioidaceae</taxon>
        <taxon>Aeromicrobium</taxon>
    </lineage>
</organism>
<dbReference type="EMBL" id="JAVDWH010000001">
    <property type="protein sequence ID" value="MDR7087524.1"/>
    <property type="molecule type" value="Genomic_DNA"/>
</dbReference>
<accession>A0ABU1UQQ8</accession>
<name>A0ABU1UQQ8_9ACTN</name>
<keyword evidence="3" id="KW-1185">Reference proteome</keyword>
<keyword evidence="2" id="KW-0378">Hydrolase</keyword>
<dbReference type="RefSeq" id="WP_309971313.1">
    <property type="nucleotide sequence ID" value="NZ_JAVDWH010000001.1"/>
</dbReference>
<dbReference type="Pfam" id="PF01551">
    <property type="entry name" value="Peptidase_M23"/>
    <property type="match status" value="1"/>
</dbReference>
<proteinExistence type="predicted"/>
<dbReference type="InterPro" id="IPR036691">
    <property type="entry name" value="Endo/exonu/phosph_ase_sf"/>
</dbReference>
<evidence type="ECO:0000259" key="1">
    <source>
        <dbReference type="Pfam" id="PF01551"/>
    </source>
</evidence>